<reference evidence="2" key="1">
    <citation type="journal article" date="2022" name="Mol. Ecol. Resour.">
        <title>The genomes of chicory, endive, great burdock and yacon provide insights into Asteraceae palaeo-polyploidization history and plant inulin production.</title>
        <authorList>
            <person name="Fan W."/>
            <person name="Wang S."/>
            <person name="Wang H."/>
            <person name="Wang A."/>
            <person name="Jiang F."/>
            <person name="Liu H."/>
            <person name="Zhao H."/>
            <person name="Xu D."/>
            <person name="Zhang Y."/>
        </authorList>
    </citation>
    <scope>NUCLEOTIDE SEQUENCE [LARGE SCALE GENOMIC DNA]</scope>
    <source>
        <strain evidence="2">cv. Niubang</strain>
    </source>
</reference>
<reference evidence="1 2" key="2">
    <citation type="journal article" date="2022" name="Mol. Ecol. Resour.">
        <title>The genomes of chicory, endive, great burdock and yacon provide insights into Asteraceae paleo-polyploidization history and plant inulin production.</title>
        <authorList>
            <person name="Fan W."/>
            <person name="Wang S."/>
            <person name="Wang H."/>
            <person name="Wang A."/>
            <person name="Jiang F."/>
            <person name="Liu H."/>
            <person name="Zhao H."/>
            <person name="Xu D."/>
            <person name="Zhang Y."/>
        </authorList>
    </citation>
    <scope>NUCLEOTIDE SEQUENCE [LARGE SCALE GENOMIC DNA]</scope>
    <source>
        <strain evidence="2">cv. Niubang</strain>
    </source>
</reference>
<dbReference type="EMBL" id="CM042060">
    <property type="protein sequence ID" value="KAI3677847.1"/>
    <property type="molecule type" value="Genomic_DNA"/>
</dbReference>
<accession>A0ACB8Y2V4</accession>
<name>A0ACB8Y2V4_ARCLA</name>
<gene>
    <name evidence="1" type="ORF">L6452_37117</name>
</gene>
<evidence type="ECO:0000313" key="1">
    <source>
        <dbReference type="EMBL" id="KAI3677847.1"/>
    </source>
</evidence>
<protein>
    <submittedName>
        <fullName evidence="1">Uncharacterized protein</fullName>
    </submittedName>
</protein>
<sequence>MTQEEGSAIELYDNSSSKSSQGTNQVQRHNANPLRTLAEAAWSIGDSSSSHVPLESVTTEPFHKVLKKF</sequence>
<comment type="caution">
    <text evidence="1">The sequence shown here is derived from an EMBL/GenBank/DDBJ whole genome shotgun (WGS) entry which is preliminary data.</text>
</comment>
<organism evidence="1 2">
    <name type="scientific">Arctium lappa</name>
    <name type="common">Greater burdock</name>
    <name type="synonym">Lappa major</name>
    <dbReference type="NCBI Taxonomy" id="4217"/>
    <lineage>
        <taxon>Eukaryota</taxon>
        <taxon>Viridiplantae</taxon>
        <taxon>Streptophyta</taxon>
        <taxon>Embryophyta</taxon>
        <taxon>Tracheophyta</taxon>
        <taxon>Spermatophyta</taxon>
        <taxon>Magnoliopsida</taxon>
        <taxon>eudicotyledons</taxon>
        <taxon>Gunneridae</taxon>
        <taxon>Pentapetalae</taxon>
        <taxon>asterids</taxon>
        <taxon>campanulids</taxon>
        <taxon>Asterales</taxon>
        <taxon>Asteraceae</taxon>
        <taxon>Carduoideae</taxon>
        <taxon>Cardueae</taxon>
        <taxon>Arctiinae</taxon>
        <taxon>Arctium</taxon>
    </lineage>
</organism>
<evidence type="ECO:0000313" key="2">
    <source>
        <dbReference type="Proteomes" id="UP001055879"/>
    </source>
</evidence>
<dbReference type="Proteomes" id="UP001055879">
    <property type="component" value="Linkage Group LG14"/>
</dbReference>
<keyword evidence="2" id="KW-1185">Reference proteome</keyword>
<proteinExistence type="predicted"/>